<protein>
    <submittedName>
        <fullName evidence="6">Transcriptional regulator</fullName>
    </submittedName>
</protein>
<dbReference type="Gene3D" id="1.10.357.10">
    <property type="entry name" value="Tetracycline Repressor, domain 2"/>
    <property type="match status" value="1"/>
</dbReference>
<dbReference type="PRINTS" id="PR00455">
    <property type="entry name" value="HTHTETR"/>
</dbReference>
<keyword evidence="3" id="KW-0804">Transcription</keyword>
<dbReference type="Pfam" id="PF00440">
    <property type="entry name" value="TetR_N"/>
    <property type="match status" value="1"/>
</dbReference>
<evidence type="ECO:0000256" key="4">
    <source>
        <dbReference type="PROSITE-ProRule" id="PRU00335"/>
    </source>
</evidence>
<organism evidence="6 7">
    <name type="scientific">Mycolicibacterium neoaurum</name>
    <name type="common">Mycobacterium neoaurum</name>
    <dbReference type="NCBI Taxonomy" id="1795"/>
    <lineage>
        <taxon>Bacteria</taxon>
        <taxon>Bacillati</taxon>
        <taxon>Actinomycetota</taxon>
        <taxon>Actinomycetes</taxon>
        <taxon>Mycobacteriales</taxon>
        <taxon>Mycobacteriaceae</taxon>
        <taxon>Mycolicibacterium</taxon>
    </lineage>
</organism>
<dbReference type="InterPro" id="IPR001647">
    <property type="entry name" value="HTH_TetR"/>
</dbReference>
<dbReference type="SUPFAM" id="SSF46689">
    <property type="entry name" value="Homeodomain-like"/>
    <property type="match status" value="1"/>
</dbReference>
<name>A0AAV2WGM8_MYCNE</name>
<feature type="domain" description="HTH tetR-type" evidence="5">
    <location>
        <begin position="7"/>
        <end position="67"/>
    </location>
</feature>
<dbReference type="GO" id="GO:0003700">
    <property type="term" value="F:DNA-binding transcription factor activity"/>
    <property type="evidence" value="ECO:0007669"/>
    <property type="project" value="TreeGrafter"/>
</dbReference>
<sequence>MPRPRVPDRRERVLAAAHELALTQGWSGTTIAEIAARAGIGKGAIYLEFPDKPAILSAVLTGRMRALTAGMRTRVLEADGLVDLPTAYLFAVEAILADPLMRALYLGDAAVLGDHVRGVSDDRYAQRFTWLADYVVALQSCGLIDPRMAVDPVVRMLGVFTIGLLNGPATTDDQLRDTVATFADLVGRGLATGGPVDPEAARQAQIVLLDRLDAQLRQLETL</sequence>
<dbReference type="EMBL" id="LK021337">
    <property type="protein sequence ID" value="CDQ43370.1"/>
    <property type="molecule type" value="Genomic_DNA"/>
</dbReference>
<evidence type="ECO:0000256" key="3">
    <source>
        <dbReference type="ARBA" id="ARBA00023163"/>
    </source>
</evidence>
<proteinExistence type="predicted"/>
<evidence type="ECO:0000313" key="7">
    <source>
        <dbReference type="Proteomes" id="UP000028864"/>
    </source>
</evidence>
<feature type="DNA-binding region" description="H-T-H motif" evidence="4">
    <location>
        <begin position="30"/>
        <end position="49"/>
    </location>
</feature>
<dbReference type="GO" id="GO:0000976">
    <property type="term" value="F:transcription cis-regulatory region binding"/>
    <property type="evidence" value="ECO:0007669"/>
    <property type="project" value="TreeGrafter"/>
</dbReference>
<evidence type="ECO:0000313" key="6">
    <source>
        <dbReference type="EMBL" id="CDQ43370.1"/>
    </source>
</evidence>
<reference evidence="6" key="1">
    <citation type="submission" date="2014-05" db="EMBL/GenBank/DDBJ databases">
        <authorList>
            <person name="Urmite Genomes"/>
        </authorList>
    </citation>
    <scope>NUCLEOTIDE SEQUENCE</scope>
    <source>
        <strain evidence="6">DSM 44074</strain>
    </source>
</reference>
<dbReference type="PANTHER" id="PTHR30055">
    <property type="entry name" value="HTH-TYPE TRANSCRIPTIONAL REGULATOR RUTR"/>
    <property type="match status" value="1"/>
</dbReference>
<reference evidence="6" key="2">
    <citation type="submission" date="2015-09" db="EMBL/GenBank/DDBJ databases">
        <title>Draft genome sequence of Mycobacterium neoaurum DSM 44074.</title>
        <authorList>
            <person name="Croce O."/>
            <person name="Robert C."/>
            <person name="Raoult D."/>
            <person name="Drancourt M."/>
        </authorList>
    </citation>
    <scope>NUCLEOTIDE SEQUENCE</scope>
    <source>
        <strain evidence="6">DSM 44074</strain>
    </source>
</reference>
<evidence type="ECO:0000256" key="1">
    <source>
        <dbReference type="ARBA" id="ARBA00023015"/>
    </source>
</evidence>
<dbReference type="RefSeq" id="WP_030136962.1">
    <property type="nucleotide sequence ID" value="NZ_LK021337.1"/>
</dbReference>
<evidence type="ECO:0000256" key="2">
    <source>
        <dbReference type="ARBA" id="ARBA00023125"/>
    </source>
</evidence>
<keyword evidence="1" id="KW-0805">Transcription regulation</keyword>
<accession>A0AAV2WGM8</accession>
<dbReference type="InterPro" id="IPR050109">
    <property type="entry name" value="HTH-type_TetR-like_transc_reg"/>
</dbReference>
<gene>
    <name evidence="6" type="ORF">BN1047_01235</name>
</gene>
<dbReference type="PROSITE" id="PS50977">
    <property type="entry name" value="HTH_TETR_2"/>
    <property type="match status" value="1"/>
</dbReference>
<evidence type="ECO:0000259" key="5">
    <source>
        <dbReference type="PROSITE" id="PS50977"/>
    </source>
</evidence>
<dbReference type="AlphaFoldDB" id="A0AAV2WGM8"/>
<dbReference type="InterPro" id="IPR009057">
    <property type="entry name" value="Homeodomain-like_sf"/>
</dbReference>
<dbReference type="PANTHER" id="PTHR30055:SF234">
    <property type="entry name" value="HTH-TYPE TRANSCRIPTIONAL REGULATOR BETI"/>
    <property type="match status" value="1"/>
</dbReference>
<keyword evidence="2 4" id="KW-0238">DNA-binding</keyword>
<dbReference type="Proteomes" id="UP000028864">
    <property type="component" value="Unassembled WGS sequence"/>
</dbReference>